<dbReference type="SUPFAM" id="SSF56059">
    <property type="entry name" value="Glutathione synthetase ATP-binding domain-like"/>
    <property type="match status" value="1"/>
</dbReference>
<dbReference type="PANTHER" id="PTHR11130">
    <property type="entry name" value="GLUTATHIONE SYNTHETASE"/>
    <property type="match status" value="1"/>
</dbReference>
<keyword evidence="14" id="KW-1185">Reference proteome</keyword>
<evidence type="ECO:0000256" key="6">
    <source>
        <dbReference type="ARBA" id="ARBA00022598"/>
    </source>
</evidence>
<dbReference type="EC" id="6.3.2.3" evidence="5"/>
<sequence>MGVGYSSSCSLSLSLPYSHISCFASATATATTTTTLLSSHKSTPNSSLNPPTSKFHYQKPTYTTMTAQSSSSPLFLPIQSGRVEEIKTQYHNSTKPISDLHSLDPELIQRLVYDSLVWSSLHGLVVGDKNVQRSGTVPGVGMVHAPFALLPMSFPERQWRQAYFLTAERNECENNKGVDAATTRRCPPNVGDRSILNQYKEHLGLDSRRIPGNTAVSQFAEALTKAWKEYNNPRAVVMVVVQPEERNMYDQHWLCSVLKERYPFYYGNQVIAVIYFRAGYAPIDYPSESEWRARELMEQSSAVKCPSISYHLTGTKKVQQELAKPNVLERFLENKEDIAKLRKCFAGLWSLDDSNTVKDAIERPEFYVMKPQREGGGNNIYGDDVRKTLLRLQVEGSEEDAAYILMQRIFPTIVPTFLMRDGICHKDHAISELGIYSAYLSARRWTCQYRVVGEAKILMWLKDVGPTSYYENISRGILFKPGRALKDLNRVVLDIGSAIQVQISQIEEGNPRMS</sequence>
<evidence type="ECO:0000256" key="3">
    <source>
        <dbReference type="ARBA" id="ARBA00010385"/>
    </source>
</evidence>
<proteinExistence type="inferred from homology"/>
<comment type="pathway">
    <text evidence="2">Sulfur metabolism; glutathione biosynthesis; glutathione from L-cysteine and L-glutamate: step 2/2.</text>
</comment>
<dbReference type="GO" id="GO:0046872">
    <property type="term" value="F:metal ion binding"/>
    <property type="evidence" value="ECO:0007669"/>
    <property type="project" value="UniProtKB-KW"/>
</dbReference>
<keyword evidence="10" id="KW-0067">ATP-binding</keyword>
<dbReference type="Pfam" id="PF03199">
    <property type="entry name" value="GSH_synthase"/>
    <property type="match status" value="1"/>
</dbReference>
<keyword evidence="11" id="KW-0460">Magnesium</keyword>
<keyword evidence="7" id="KW-0317">Glutathione biosynthesis</keyword>
<dbReference type="Pfam" id="PF03917">
    <property type="entry name" value="GSH_synth_ATP"/>
    <property type="match status" value="2"/>
</dbReference>
<dbReference type="PANTHER" id="PTHR11130:SF0">
    <property type="entry name" value="GLUTATHIONE SYNTHETASE"/>
    <property type="match status" value="1"/>
</dbReference>
<dbReference type="InterPro" id="IPR005615">
    <property type="entry name" value="Glutathione_synthase"/>
</dbReference>
<dbReference type="EMBL" id="SDRB02005365">
    <property type="protein sequence ID" value="THG14424.1"/>
    <property type="molecule type" value="Genomic_DNA"/>
</dbReference>
<evidence type="ECO:0000256" key="11">
    <source>
        <dbReference type="ARBA" id="ARBA00022842"/>
    </source>
</evidence>
<evidence type="ECO:0000256" key="7">
    <source>
        <dbReference type="ARBA" id="ARBA00022684"/>
    </source>
</evidence>
<keyword evidence="9" id="KW-0547">Nucleotide-binding</keyword>
<dbReference type="Proteomes" id="UP000306102">
    <property type="component" value="Unassembled WGS sequence"/>
</dbReference>
<dbReference type="AlphaFoldDB" id="A0A4S4EEU3"/>
<evidence type="ECO:0000256" key="9">
    <source>
        <dbReference type="ARBA" id="ARBA00022741"/>
    </source>
</evidence>
<dbReference type="GO" id="GO:0004363">
    <property type="term" value="F:glutathione synthase activity"/>
    <property type="evidence" value="ECO:0007669"/>
    <property type="project" value="UniProtKB-EC"/>
</dbReference>
<dbReference type="Gene3D" id="3.40.50.1760">
    <property type="entry name" value="Glutathione synthase, substrate-binding domain superfamily, eukaryotic"/>
    <property type="match status" value="2"/>
</dbReference>
<dbReference type="InterPro" id="IPR037013">
    <property type="entry name" value="GSH-S_sub-bd_sf"/>
</dbReference>
<dbReference type="InterPro" id="IPR004887">
    <property type="entry name" value="GSH_synth_subst-bd"/>
</dbReference>
<dbReference type="FunFam" id="3.30.1490.50:FF:000001">
    <property type="entry name" value="Glutathione synthetase"/>
    <property type="match status" value="1"/>
</dbReference>
<evidence type="ECO:0000256" key="8">
    <source>
        <dbReference type="ARBA" id="ARBA00022723"/>
    </source>
</evidence>
<evidence type="ECO:0000313" key="14">
    <source>
        <dbReference type="Proteomes" id="UP000306102"/>
    </source>
</evidence>
<dbReference type="Gene3D" id="3.30.1490.80">
    <property type="match status" value="1"/>
</dbReference>
<evidence type="ECO:0000256" key="5">
    <source>
        <dbReference type="ARBA" id="ARBA00012214"/>
    </source>
</evidence>
<evidence type="ECO:0000313" key="13">
    <source>
        <dbReference type="EMBL" id="THG14424.1"/>
    </source>
</evidence>
<dbReference type="SUPFAM" id="SSF52440">
    <property type="entry name" value="PreATP-grasp domain"/>
    <property type="match status" value="1"/>
</dbReference>
<dbReference type="InterPro" id="IPR014709">
    <property type="entry name" value="Glutathione_synthase_C_euk"/>
</dbReference>
<evidence type="ECO:0000256" key="1">
    <source>
        <dbReference type="ARBA" id="ARBA00001946"/>
    </source>
</evidence>
<evidence type="ECO:0000256" key="10">
    <source>
        <dbReference type="ARBA" id="ARBA00022840"/>
    </source>
</evidence>
<name>A0A4S4EEU3_CAMSN</name>
<dbReference type="GO" id="GO:0005829">
    <property type="term" value="C:cytosol"/>
    <property type="evidence" value="ECO:0007669"/>
    <property type="project" value="TreeGrafter"/>
</dbReference>
<feature type="domain" description="Glutathione synthase substrate-binding" evidence="12">
    <location>
        <begin position="268"/>
        <end position="312"/>
    </location>
</feature>
<accession>A0A4S4EEU3</accession>
<protein>
    <recommendedName>
        <fullName evidence="5">glutathione synthase</fullName>
        <ecNumber evidence="5">6.3.2.3</ecNumber>
    </recommendedName>
</protein>
<comment type="subunit">
    <text evidence="4">Homodimer.</text>
</comment>
<evidence type="ECO:0000256" key="4">
    <source>
        <dbReference type="ARBA" id="ARBA00011738"/>
    </source>
</evidence>
<keyword evidence="8" id="KW-0479">Metal-binding</keyword>
<keyword evidence="6" id="KW-0436">Ligase</keyword>
<organism evidence="13 14">
    <name type="scientific">Camellia sinensis var. sinensis</name>
    <name type="common">China tea</name>
    <dbReference type="NCBI Taxonomy" id="542762"/>
    <lineage>
        <taxon>Eukaryota</taxon>
        <taxon>Viridiplantae</taxon>
        <taxon>Streptophyta</taxon>
        <taxon>Embryophyta</taxon>
        <taxon>Tracheophyta</taxon>
        <taxon>Spermatophyta</taxon>
        <taxon>Magnoliopsida</taxon>
        <taxon>eudicotyledons</taxon>
        <taxon>Gunneridae</taxon>
        <taxon>Pentapetalae</taxon>
        <taxon>asterids</taxon>
        <taxon>Ericales</taxon>
        <taxon>Theaceae</taxon>
        <taxon>Camellia</taxon>
    </lineage>
</organism>
<dbReference type="GO" id="GO:0005524">
    <property type="term" value="F:ATP binding"/>
    <property type="evidence" value="ECO:0007669"/>
    <property type="project" value="UniProtKB-KW"/>
</dbReference>
<comment type="cofactor">
    <cofactor evidence="1">
        <name>Mg(2+)</name>
        <dbReference type="ChEBI" id="CHEBI:18420"/>
    </cofactor>
</comment>
<reference evidence="13 14" key="1">
    <citation type="journal article" date="2018" name="Proc. Natl. Acad. Sci. U.S.A.">
        <title>Draft genome sequence of Camellia sinensis var. sinensis provides insights into the evolution of the tea genome and tea quality.</title>
        <authorList>
            <person name="Wei C."/>
            <person name="Yang H."/>
            <person name="Wang S."/>
            <person name="Zhao J."/>
            <person name="Liu C."/>
            <person name="Gao L."/>
            <person name="Xia E."/>
            <person name="Lu Y."/>
            <person name="Tai Y."/>
            <person name="She G."/>
            <person name="Sun J."/>
            <person name="Cao H."/>
            <person name="Tong W."/>
            <person name="Gao Q."/>
            <person name="Li Y."/>
            <person name="Deng W."/>
            <person name="Jiang X."/>
            <person name="Wang W."/>
            <person name="Chen Q."/>
            <person name="Zhang S."/>
            <person name="Li H."/>
            <person name="Wu J."/>
            <person name="Wang P."/>
            <person name="Li P."/>
            <person name="Shi C."/>
            <person name="Zheng F."/>
            <person name="Jian J."/>
            <person name="Huang B."/>
            <person name="Shan D."/>
            <person name="Shi M."/>
            <person name="Fang C."/>
            <person name="Yue Y."/>
            <person name="Li F."/>
            <person name="Li D."/>
            <person name="Wei S."/>
            <person name="Han B."/>
            <person name="Jiang C."/>
            <person name="Yin Y."/>
            <person name="Xia T."/>
            <person name="Zhang Z."/>
            <person name="Bennetzen J.L."/>
            <person name="Zhao S."/>
            <person name="Wan X."/>
        </authorList>
    </citation>
    <scope>NUCLEOTIDE SEQUENCE [LARGE SCALE GENOMIC DNA]</scope>
    <source>
        <strain evidence="14">cv. Shuchazao</strain>
        <tissue evidence="13">Leaf</tissue>
    </source>
</reference>
<dbReference type="GO" id="GO:0043295">
    <property type="term" value="F:glutathione binding"/>
    <property type="evidence" value="ECO:0007669"/>
    <property type="project" value="TreeGrafter"/>
</dbReference>
<dbReference type="InterPro" id="IPR016185">
    <property type="entry name" value="PreATP-grasp_dom_sf"/>
</dbReference>
<evidence type="ECO:0000256" key="2">
    <source>
        <dbReference type="ARBA" id="ARBA00004965"/>
    </source>
</evidence>
<gene>
    <name evidence="13" type="ORF">TEA_021249</name>
</gene>
<dbReference type="Gene3D" id="3.30.1490.50">
    <property type="match status" value="1"/>
</dbReference>
<comment type="similarity">
    <text evidence="3">Belongs to the eukaryotic GSH synthase family.</text>
</comment>
<dbReference type="STRING" id="542762.A0A4S4EEU3"/>
<evidence type="ECO:0000259" key="12">
    <source>
        <dbReference type="Pfam" id="PF03199"/>
    </source>
</evidence>
<dbReference type="InterPro" id="IPR014049">
    <property type="entry name" value="Glutathione_synthase_N_euk"/>
</dbReference>
<comment type="caution">
    <text evidence="13">The sequence shown here is derived from an EMBL/GenBank/DDBJ whole genome shotgun (WGS) entry which is preliminary data.</text>
</comment>